<dbReference type="AlphaFoldDB" id="A0A2S8SUH6"/>
<reference evidence="1 2" key="1">
    <citation type="journal article" date="2018" name="Syst. Appl. Microbiol.">
        <title>Abditibacterium utsteinense sp. nov., the first cultivated member of candidate phylum FBP, isolated from ice-free Antarctic soil samples.</title>
        <authorList>
            <person name="Tahon G."/>
            <person name="Tytgat B."/>
            <person name="Lebbe L."/>
            <person name="Carlier A."/>
            <person name="Willems A."/>
        </authorList>
    </citation>
    <scope>NUCLEOTIDE SEQUENCE [LARGE SCALE GENOMIC DNA]</scope>
    <source>
        <strain evidence="1 2">LMG 29911</strain>
    </source>
</reference>
<dbReference type="EMBL" id="NIGF01000005">
    <property type="protein sequence ID" value="PQV64452.1"/>
    <property type="molecule type" value="Genomic_DNA"/>
</dbReference>
<comment type="caution">
    <text evidence="1">The sequence shown here is derived from an EMBL/GenBank/DDBJ whole genome shotgun (WGS) entry which is preliminary data.</text>
</comment>
<dbReference type="RefSeq" id="WP_157947571.1">
    <property type="nucleotide sequence ID" value="NZ_NIGF01000005.1"/>
</dbReference>
<organism evidence="1 2">
    <name type="scientific">Abditibacterium utsteinense</name>
    <dbReference type="NCBI Taxonomy" id="1960156"/>
    <lineage>
        <taxon>Bacteria</taxon>
        <taxon>Pseudomonadati</taxon>
        <taxon>Abditibacteriota</taxon>
        <taxon>Abditibacteriia</taxon>
        <taxon>Abditibacteriales</taxon>
        <taxon>Abditibacteriaceae</taxon>
        <taxon>Abditibacterium</taxon>
    </lineage>
</organism>
<dbReference type="InParanoid" id="A0A2S8SUH6"/>
<protein>
    <submittedName>
        <fullName evidence="1">Uncharacterized protein</fullName>
    </submittedName>
</protein>
<proteinExistence type="predicted"/>
<evidence type="ECO:0000313" key="2">
    <source>
        <dbReference type="Proteomes" id="UP000237684"/>
    </source>
</evidence>
<name>A0A2S8SUH6_9BACT</name>
<evidence type="ECO:0000313" key="1">
    <source>
        <dbReference type="EMBL" id="PQV64452.1"/>
    </source>
</evidence>
<sequence>MKPESRHALMELISYGVEELSSEDAAQLLSRVHECQECTGQWVLFEKTYTVLSQSGETEVSVERSQQMWLACVEHAKHKNHDDTSENEAVPVAFRVDSLPQKSECKTHPQPLHAPKP</sequence>
<keyword evidence="2" id="KW-1185">Reference proteome</keyword>
<dbReference type="Proteomes" id="UP000237684">
    <property type="component" value="Unassembled WGS sequence"/>
</dbReference>
<accession>A0A2S8SUH6</accession>
<gene>
    <name evidence="1" type="ORF">B1R32_105134</name>
</gene>